<proteinExistence type="predicted"/>
<reference evidence="2" key="1">
    <citation type="journal article" date="2017" name="Plant J.">
        <title>The pomegranate (Punica granatum L.) genome and the genomics of punicalagin biosynthesis.</title>
        <authorList>
            <person name="Qin G."/>
            <person name="Xu C."/>
            <person name="Ming R."/>
            <person name="Tang H."/>
            <person name="Guyot R."/>
            <person name="Kramer E.M."/>
            <person name="Hu Y."/>
            <person name="Yi X."/>
            <person name="Qi Y."/>
            <person name="Xu X."/>
            <person name="Gao Z."/>
            <person name="Pan H."/>
            <person name="Jian J."/>
            <person name="Tian Y."/>
            <person name="Yue Z."/>
            <person name="Xu Y."/>
        </authorList>
    </citation>
    <scope>NUCLEOTIDE SEQUENCE [LARGE SCALE GENOMIC DNA]</scope>
    <source>
        <strain evidence="2">cv. Dabenzi</strain>
    </source>
</reference>
<comment type="caution">
    <text evidence="1">The sequence shown here is derived from an EMBL/GenBank/DDBJ whole genome shotgun (WGS) entry which is preliminary data.</text>
</comment>
<protein>
    <submittedName>
        <fullName evidence="1">Uncharacterized protein</fullName>
    </submittedName>
</protein>
<evidence type="ECO:0000313" key="2">
    <source>
        <dbReference type="Proteomes" id="UP000197138"/>
    </source>
</evidence>
<organism evidence="1 2">
    <name type="scientific">Punica granatum</name>
    <name type="common">Pomegranate</name>
    <dbReference type="NCBI Taxonomy" id="22663"/>
    <lineage>
        <taxon>Eukaryota</taxon>
        <taxon>Viridiplantae</taxon>
        <taxon>Streptophyta</taxon>
        <taxon>Embryophyta</taxon>
        <taxon>Tracheophyta</taxon>
        <taxon>Spermatophyta</taxon>
        <taxon>Magnoliopsida</taxon>
        <taxon>eudicotyledons</taxon>
        <taxon>Gunneridae</taxon>
        <taxon>Pentapetalae</taxon>
        <taxon>rosids</taxon>
        <taxon>malvids</taxon>
        <taxon>Myrtales</taxon>
        <taxon>Lythraceae</taxon>
        <taxon>Punica</taxon>
    </lineage>
</organism>
<dbReference type="EMBL" id="MTKT01001932">
    <property type="protein sequence ID" value="OWM83264.1"/>
    <property type="molecule type" value="Genomic_DNA"/>
</dbReference>
<dbReference type="AlphaFoldDB" id="A0A218XE99"/>
<sequence>MSSQAKMACTRAFYLPPEVHWFAHQLPTSLLDQQTLSHFLMVDYFDGLYAKSSNHRRCLHTRQYLDMQSYHLRTKAI</sequence>
<name>A0A218XE99_PUNGR</name>
<gene>
    <name evidence="1" type="ORF">CDL15_Pgr012745</name>
</gene>
<accession>A0A218XE99</accession>
<dbReference type="Proteomes" id="UP000197138">
    <property type="component" value="Unassembled WGS sequence"/>
</dbReference>
<evidence type="ECO:0000313" key="1">
    <source>
        <dbReference type="EMBL" id="OWM83264.1"/>
    </source>
</evidence>